<dbReference type="PANTHER" id="PTHR10894:SF1">
    <property type="entry name" value="NUCLEOLAR PROTEIN 58"/>
    <property type="match status" value="1"/>
</dbReference>
<proteinExistence type="predicted"/>
<gene>
    <name evidence="1" type="ORF">C2845_PM08G16300</name>
</gene>
<evidence type="ECO:0000313" key="1">
    <source>
        <dbReference type="EMBL" id="RLM94045.1"/>
    </source>
</evidence>
<keyword evidence="2" id="KW-1185">Reference proteome</keyword>
<sequence length="232" mass="26696">MIQKHIKPDQKLAVGSLEYKKIIEEHLGISCLFDDCVLELMCGLKNCMHHLVPGEELELAKEDRLQMSKGMKKVLDDYGFDVKPEMVNERIIEVACVVYNCDYCVAKHSKSLHDAAKHLEEISGINPQGWSLMKIATALMMVCRPYQQLKTGDPRKIFSEEVCVQLWKDAPKYEDRICKVSCSRVFDHTVWARSLRYTMLRVFANRVREAREAYEAEQAMSSPSDLPRGEHT</sequence>
<accession>A0A3L6R432</accession>
<dbReference type="InterPro" id="IPR045056">
    <property type="entry name" value="Nop56/Nop58"/>
</dbReference>
<dbReference type="EMBL" id="PQIB02000010">
    <property type="protein sequence ID" value="RLM94045.1"/>
    <property type="molecule type" value="Genomic_DNA"/>
</dbReference>
<dbReference type="Proteomes" id="UP000275267">
    <property type="component" value="Unassembled WGS sequence"/>
</dbReference>
<name>A0A3L6R432_PANMI</name>
<dbReference type="AlphaFoldDB" id="A0A3L6R432"/>
<comment type="caution">
    <text evidence="1">The sequence shown here is derived from an EMBL/GenBank/DDBJ whole genome shotgun (WGS) entry which is preliminary data.</text>
</comment>
<dbReference type="OrthoDB" id="593392at2759"/>
<dbReference type="GO" id="GO:0032040">
    <property type="term" value="C:small-subunit processome"/>
    <property type="evidence" value="ECO:0007669"/>
    <property type="project" value="InterPro"/>
</dbReference>
<dbReference type="GO" id="GO:0030515">
    <property type="term" value="F:snoRNA binding"/>
    <property type="evidence" value="ECO:0007669"/>
    <property type="project" value="InterPro"/>
</dbReference>
<reference evidence="2" key="1">
    <citation type="journal article" date="2019" name="Nat. Commun.">
        <title>The genome of broomcorn millet.</title>
        <authorList>
            <person name="Zou C."/>
            <person name="Miki D."/>
            <person name="Li D."/>
            <person name="Tang Q."/>
            <person name="Xiao L."/>
            <person name="Rajput S."/>
            <person name="Deng P."/>
            <person name="Jia W."/>
            <person name="Huang R."/>
            <person name="Zhang M."/>
            <person name="Sun Y."/>
            <person name="Hu J."/>
            <person name="Fu X."/>
            <person name="Schnable P.S."/>
            <person name="Li F."/>
            <person name="Zhang H."/>
            <person name="Feng B."/>
            <person name="Zhu X."/>
            <person name="Liu R."/>
            <person name="Schnable J.C."/>
            <person name="Zhu J.-K."/>
            <person name="Zhang H."/>
        </authorList>
    </citation>
    <scope>NUCLEOTIDE SEQUENCE [LARGE SCALE GENOMIC DNA]</scope>
</reference>
<dbReference type="GO" id="GO:0031428">
    <property type="term" value="C:box C/D methylation guide snoRNP complex"/>
    <property type="evidence" value="ECO:0007669"/>
    <property type="project" value="InterPro"/>
</dbReference>
<protein>
    <submittedName>
        <fullName evidence="1">Uncharacterized protein</fullName>
    </submittedName>
</protein>
<dbReference type="PANTHER" id="PTHR10894">
    <property type="entry name" value="NUCLEOLAR PROTEIN 5 NUCLEOLAR PROTEIN NOP5 NOP58"/>
    <property type="match status" value="1"/>
</dbReference>
<organism evidence="1 2">
    <name type="scientific">Panicum miliaceum</name>
    <name type="common">Proso millet</name>
    <name type="synonym">Broomcorn millet</name>
    <dbReference type="NCBI Taxonomy" id="4540"/>
    <lineage>
        <taxon>Eukaryota</taxon>
        <taxon>Viridiplantae</taxon>
        <taxon>Streptophyta</taxon>
        <taxon>Embryophyta</taxon>
        <taxon>Tracheophyta</taxon>
        <taxon>Spermatophyta</taxon>
        <taxon>Magnoliopsida</taxon>
        <taxon>Liliopsida</taxon>
        <taxon>Poales</taxon>
        <taxon>Poaceae</taxon>
        <taxon>PACMAD clade</taxon>
        <taxon>Panicoideae</taxon>
        <taxon>Panicodae</taxon>
        <taxon>Paniceae</taxon>
        <taxon>Panicinae</taxon>
        <taxon>Panicum</taxon>
        <taxon>Panicum sect. Panicum</taxon>
    </lineage>
</organism>
<evidence type="ECO:0000313" key="2">
    <source>
        <dbReference type="Proteomes" id="UP000275267"/>
    </source>
</evidence>